<evidence type="ECO:0000313" key="3">
    <source>
        <dbReference type="Proteomes" id="UP000478052"/>
    </source>
</evidence>
<evidence type="ECO:0000313" key="2">
    <source>
        <dbReference type="EMBL" id="KAF0747536.1"/>
    </source>
</evidence>
<feature type="region of interest" description="Disordered" evidence="1">
    <location>
        <begin position="36"/>
        <end position="57"/>
    </location>
</feature>
<organism evidence="2 3">
    <name type="scientific">Aphis craccivora</name>
    <name type="common">Cowpea aphid</name>
    <dbReference type="NCBI Taxonomy" id="307492"/>
    <lineage>
        <taxon>Eukaryota</taxon>
        <taxon>Metazoa</taxon>
        <taxon>Ecdysozoa</taxon>
        <taxon>Arthropoda</taxon>
        <taxon>Hexapoda</taxon>
        <taxon>Insecta</taxon>
        <taxon>Pterygota</taxon>
        <taxon>Neoptera</taxon>
        <taxon>Paraneoptera</taxon>
        <taxon>Hemiptera</taxon>
        <taxon>Sternorrhyncha</taxon>
        <taxon>Aphidomorpha</taxon>
        <taxon>Aphidoidea</taxon>
        <taxon>Aphididae</taxon>
        <taxon>Aphidini</taxon>
        <taxon>Aphis</taxon>
        <taxon>Aphis</taxon>
    </lineage>
</organism>
<dbReference type="EMBL" id="VUJU01006808">
    <property type="protein sequence ID" value="KAF0747536.1"/>
    <property type="molecule type" value="Genomic_DNA"/>
</dbReference>
<dbReference type="Gene3D" id="1.10.10.2590">
    <property type="entry name" value="BEN domain"/>
    <property type="match status" value="1"/>
</dbReference>
<accession>A0A6G0Y1E5</accession>
<proteinExistence type="predicted"/>
<name>A0A6G0Y1E5_APHCR</name>
<keyword evidence="3" id="KW-1185">Reference proteome</keyword>
<dbReference type="Proteomes" id="UP000478052">
    <property type="component" value="Unassembled WGS sequence"/>
</dbReference>
<protein>
    <submittedName>
        <fullName evidence="2">BEN domain-containing protein</fullName>
    </submittedName>
</protein>
<dbReference type="AlphaFoldDB" id="A0A6G0Y1E5"/>
<sequence>MVVNIKKINRKALFKKKDVLSNSSKSSIHIMKQIRNSKSQIPKSAMSKKRKRISSSIESNTRDLLDDIDDDDDDDENYSKSTKDELHNKIKVLNYENRKLRTQVSQQRAIIEASKSISDINKISNEILSSLNQSLSIIKTKKLNHDKTITTCQKQVKVNNKTSDIVKLPMVPSNSPTIHPKSGDSASHQPISTAVINFAETSATLPKFQILEDISINEHQINNNLMPGHDFGQNDLYDFCVSAAAAMDKPTAALINTLQSLPSELPLQKEHFQISGDNCSGQLMEILVPDLPITDHHSDDNNLENLVELWPRSGVRVNPNKLALVNRKSFAKLVGDLMLIVFCETDLRTGSISGKKCNFKKSNESPKKKLNETKTCAILECMFQ</sequence>
<reference evidence="2 3" key="1">
    <citation type="submission" date="2019-08" db="EMBL/GenBank/DDBJ databases">
        <title>Whole genome of Aphis craccivora.</title>
        <authorList>
            <person name="Voronova N.V."/>
            <person name="Shulinski R.S."/>
            <person name="Bandarenka Y.V."/>
            <person name="Zhorov D.G."/>
            <person name="Warner D."/>
        </authorList>
    </citation>
    <scope>NUCLEOTIDE SEQUENCE [LARGE SCALE GENOMIC DNA]</scope>
    <source>
        <strain evidence="2">180601</strain>
        <tissue evidence="2">Whole Body</tissue>
    </source>
</reference>
<comment type="caution">
    <text evidence="2">The sequence shown here is derived from an EMBL/GenBank/DDBJ whole genome shotgun (WGS) entry which is preliminary data.</text>
</comment>
<gene>
    <name evidence="2" type="ORF">FWK35_00018079</name>
</gene>
<evidence type="ECO:0000256" key="1">
    <source>
        <dbReference type="SAM" id="MobiDB-lite"/>
    </source>
</evidence>